<evidence type="ECO:0000256" key="2">
    <source>
        <dbReference type="ARBA" id="ARBA00009430"/>
    </source>
</evidence>
<dbReference type="AlphaFoldDB" id="A0A6A7C3L0"/>
<evidence type="ECO:0008006" key="9">
    <source>
        <dbReference type="Google" id="ProtNLM"/>
    </source>
</evidence>
<sequence>MSSKESKKRKRDDSQLVAKYTEPPGPHAILLNTPGIVAPTDITFQAYTKKSDRILHTSSHPRLDYTAHPTPDPHLKHYMVLHNPKTLTTQIRPIEKLTLRAHTRKASLPTAITRNPKSQREALGLEFGTKKAQKALLDKSRNAITSTAPQPEILASLDELDPPPNQAEIQLNAKPIPKPNPAATRVEDAYPFGELIPPQVAKQLSTEKWVKSVHGGEEIKFHHRYPAKHVVAVVRSGDDERLLALRYLHLLLSFHDTLTGRMPKKIPKREVLLKKLGEEFSPQAIEGVRNRFAVGGELPKWNFEKLRIWICALALRAEGFVVWTGELRDDLRVSDEEITKFFRELGCKVAAPTLKELGEVGLSKAQGLGMRVARLRVPLVFPKSGGKRRGGK</sequence>
<name>A0A6A7C3L0_9PEZI</name>
<evidence type="ECO:0000256" key="4">
    <source>
        <dbReference type="ARBA" id="ARBA00023163"/>
    </source>
</evidence>
<evidence type="ECO:0000256" key="6">
    <source>
        <dbReference type="SAM" id="MobiDB-lite"/>
    </source>
</evidence>
<dbReference type="PANTHER" id="PTHR14440">
    <property type="entry name" value="DNA-DIRECTED RNA POLYMERASE I SUBUNIT RPA49"/>
    <property type="match status" value="1"/>
</dbReference>
<evidence type="ECO:0000313" key="8">
    <source>
        <dbReference type="Proteomes" id="UP000799421"/>
    </source>
</evidence>
<organism evidence="7 8">
    <name type="scientific">Piedraia hortae CBS 480.64</name>
    <dbReference type="NCBI Taxonomy" id="1314780"/>
    <lineage>
        <taxon>Eukaryota</taxon>
        <taxon>Fungi</taxon>
        <taxon>Dikarya</taxon>
        <taxon>Ascomycota</taxon>
        <taxon>Pezizomycotina</taxon>
        <taxon>Dothideomycetes</taxon>
        <taxon>Dothideomycetidae</taxon>
        <taxon>Capnodiales</taxon>
        <taxon>Piedraiaceae</taxon>
        <taxon>Piedraia</taxon>
    </lineage>
</organism>
<dbReference type="GO" id="GO:0006351">
    <property type="term" value="P:DNA-templated transcription"/>
    <property type="evidence" value="ECO:0007669"/>
    <property type="project" value="InterPro"/>
</dbReference>
<evidence type="ECO:0000256" key="5">
    <source>
        <dbReference type="ARBA" id="ARBA00023242"/>
    </source>
</evidence>
<keyword evidence="4" id="KW-0804">Transcription</keyword>
<keyword evidence="5" id="KW-0539">Nucleus</keyword>
<reference evidence="7" key="1">
    <citation type="journal article" date="2020" name="Stud. Mycol.">
        <title>101 Dothideomycetes genomes: a test case for predicting lifestyles and emergence of pathogens.</title>
        <authorList>
            <person name="Haridas S."/>
            <person name="Albert R."/>
            <person name="Binder M."/>
            <person name="Bloem J."/>
            <person name="Labutti K."/>
            <person name="Salamov A."/>
            <person name="Andreopoulos B."/>
            <person name="Baker S."/>
            <person name="Barry K."/>
            <person name="Bills G."/>
            <person name="Bluhm B."/>
            <person name="Cannon C."/>
            <person name="Castanera R."/>
            <person name="Culley D."/>
            <person name="Daum C."/>
            <person name="Ezra D."/>
            <person name="Gonzalez J."/>
            <person name="Henrissat B."/>
            <person name="Kuo A."/>
            <person name="Liang C."/>
            <person name="Lipzen A."/>
            <person name="Lutzoni F."/>
            <person name="Magnuson J."/>
            <person name="Mondo S."/>
            <person name="Nolan M."/>
            <person name="Ohm R."/>
            <person name="Pangilinan J."/>
            <person name="Park H.-J."/>
            <person name="Ramirez L."/>
            <person name="Alfaro M."/>
            <person name="Sun H."/>
            <person name="Tritt A."/>
            <person name="Yoshinaga Y."/>
            <person name="Zwiers L.-H."/>
            <person name="Turgeon B."/>
            <person name="Goodwin S."/>
            <person name="Spatafora J."/>
            <person name="Crous P."/>
            <person name="Grigoriev I."/>
        </authorList>
    </citation>
    <scope>NUCLEOTIDE SEQUENCE</scope>
    <source>
        <strain evidence="7">CBS 480.64</strain>
    </source>
</reference>
<dbReference type="InterPro" id="IPR009668">
    <property type="entry name" value="RNA_pol-assoc_fac_A49-like"/>
</dbReference>
<comment type="subcellular location">
    <subcellularLocation>
        <location evidence="1">Nucleus</location>
        <location evidence="1">Nucleolus</location>
    </subcellularLocation>
</comment>
<keyword evidence="3" id="KW-0240">DNA-directed RNA polymerase</keyword>
<feature type="compositionally biased region" description="Basic residues" evidence="6">
    <location>
        <begin position="1"/>
        <end position="10"/>
    </location>
</feature>
<gene>
    <name evidence="7" type="ORF">K470DRAFT_256479</name>
</gene>
<evidence type="ECO:0000313" key="7">
    <source>
        <dbReference type="EMBL" id="KAF2861943.1"/>
    </source>
</evidence>
<dbReference type="Proteomes" id="UP000799421">
    <property type="component" value="Unassembled WGS sequence"/>
</dbReference>
<evidence type="ECO:0000256" key="1">
    <source>
        <dbReference type="ARBA" id="ARBA00004604"/>
    </source>
</evidence>
<protein>
    <recommendedName>
        <fullName evidence="9">RNA polymerase I associated factor, A49-like protein</fullName>
    </recommendedName>
</protein>
<accession>A0A6A7C3L0</accession>
<comment type="similarity">
    <text evidence="2">Belongs to the eukaryotic RPA49/POLR1E RNA polymerase subunit family.</text>
</comment>
<proteinExistence type="inferred from homology"/>
<dbReference type="Pfam" id="PF06870">
    <property type="entry name" value="RNA_pol_I_A49"/>
    <property type="match status" value="1"/>
</dbReference>
<feature type="region of interest" description="Disordered" evidence="6">
    <location>
        <begin position="1"/>
        <end position="25"/>
    </location>
</feature>
<evidence type="ECO:0000256" key="3">
    <source>
        <dbReference type="ARBA" id="ARBA00022478"/>
    </source>
</evidence>
<dbReference type="GO" id="GO:0005730">
    <property type="term" value="C:nucleolus"/>
    <property type="evidence" value="ECO:0007669"/>
    <property type="project" value="UniProtKB-SubCell"/>
</dbReference>
<dbReference type="EMBL" id="MU005969">
    <property type="protein sequence ID" value="KAF2861943.1"/>
    <property type="molecule type" value="Genomic_DNA"/>
</dbReference>
<dbReference type="GO" id="GO:0003677">
    <property type="term" value="F:DNA binding"/>
    <property type="evidence" value="ECO:0007669"/>
    <property type="project" value="InterPro"/>
</dbReference>
<keyword evidence="8" id="KW-1185">Reference proteome</keyword>
<dbReference type="GO" id="GO:0000428">
    <property type="term" value="C:DNA-directed RNA polymerase complex"/>
    <property type="evidence" value="ECO:0007669"/>
    <property type="project" value="UniProtKB-KW"/>
</dbReference>
<dbReference type="OrthoDB" id="532500at2759"/>